<organism evidence="3 4">
    <name type="scientific">Cupriavidus cauae</name>
    <dbReference type="NCBI Taxonomy" id="2608999"/>
    <lineage>
        <taxon>Bacteria</taxon>
        <taxon>Pseudomonadati</taxon>
        <taxon>Pseudomonadota</taxon>
        <taxon>Betaproteobacteria</taxon>
        <taxon>Burkholderiales</taxon>
        <taxon>Burkholderiaceae</taxon>
        <taxon>Cupriavidus</taxon>
    </lineage>
</organism>
<dbReference type="EMBL" id="VWRN01000045">
    <property type="protein sequence ID" value="KAA6120961.1"/>
    <property type="molecule type" value="Genomic_DNA"/>
</dbReference>
<evidence type="ECO:0000256" key="1">
    <source>
        <dbReference type="SAM" id="MobiDB-lite"/>
    </source>
</evidence>
<sequence length="78" mass="7683">MKLLKHALLTTTLALAALPALAGASAIDAGSLGARNVYADGAHQGHVDPFTDGARGGTRDVFSDGAATGGRDVHADGA</sequence>
<feature type="chain" id="PRO_5024277070" evidence="2">
    <location>
        <begin position="23"/>
        <end position="78"/>
    </location>
</feature>
<evidence type="ECO:0000256" key="2">
    <source>
        <dbReference type="SAM" id="SignalP"/>
    </source>
</evidence>
<dbReference type="Proteomes" id="UP000324324">
    <property type="component" value="Unassembled WGS sequence"/>
</dbReference>
<reference evidence="3 4" key="1">
    <citation type="submission" date="2019-09" db="EMBL/GenBank/DDBJ databases">
        <title>Isolation of a novel species in the genus Cupriavidus from patients with sepsis using whole genome sequencing.</title>
        <authorList>
            <person name="Kweon O.J."/>
            <person name="Lee M.-K."/>
        </authorList>
    </citation>
    <scope>NUCLEOTIDE SEQUENCE [LARGE SCALE GENOMIC DNA]</scope>
    <source>
        <strain evidence="3 4">MKL-01</strain>
    </source>
</reference>
<dbReference type="AlphaFoldDB" id="A0A5M8AFD9"/>
<feature type="signal peptide" evidence="2">
    <location>
        <begin position="1"/>
        <end position="22"/>
    </location>
</feature>
<accession>A0A5M8AFD9</accession>
<proteinExistence type="predicted"/>
<evidence type="ECO:0000313" key="4">
    <source>
        <dbReference type="Proteomes" id="UP000324324"/>
    </source>
</evidence>
<keyword evidence="2" id="KW-0732">Signal</keyword>
<comment type="caution">
    <text evidence="3">The sequence shown here is derived from an EMBL/GenBank/DDBJ whole genome shotgun (WGS) entry which is preliminary data.</text>
</comment>
<feature type="region of interest" description="Disordered" evidence="1">
    <location>
        <begin position="45"/>
        <end position="78"/>
    </location>
</feature>
<protein>
    <submittedName>
        <fullName evidence="3">Uncharacterized protein</fullName>
    </submittedName>
</protein>
<dbReference type="RefSeq" id="WP_150083932.1">
    <property type="nucleotide sequence ID" value="NZ_CP080294.1"/>
</dbReference>
<gene>
    <name evidence="3" type="ORF">F1599_17590</name>
</gene>
<keyword evidence="4" id="KW-1185">Reference proteome</keyword>
<name>A0A5M8AFD9_9BURK</name>
<evidence type="ECO:0000313" key="3">
    <source>
        <dbReference type="EMBL" id="KAA6120961.1"/>
    </source>
</evidence>